<proteinExistence type="predicted"/>
<dbReference type="Pfam" id="PF19553">
    <property type="entry name" value="DUF6076"/>
    <property type="match status" value="1"/>
</dbReference>
<protein>
    <submittedName>
        <fullName evidence="1">Uncharacterized protein</fullName>
    </submittedName>
</protein>
<gene>
    <name evidence="1" type="ORF">H8717_02095</name>
</gene>
<sequence length="375" mass="41985">MAQELISHKVLSLDFWQDTVTYAGSVMPTGTIGCAVLNIHDETITRLDAPCRILNQLLTGIGLKNVDMQLLPKAQEAGQAIIHALHDVPPFSRLDRKQFEDYLMQAFSEKAFAELNEYLQLPMEQQAVSNITGAHPLAALLIRVIPVLGHLSYSLRQYKMTLTAFAEFLQENAEIRTPTGYAAAFGQFFRENATLEESNPSWMALTNATVQYVPAIHPGNAEDQLVKRMHFVSFVGMFRADLFEGLCVGHAPRKCAVCEKWFLTTDARHAKYCSGYAPNDKRGRTCRQVGNLRGREQRELAADHPIRKIYTKRFNTITQYLGRGTLDEQTAAVMKALAKSKLEKALQDNNYAQGSYAAEMEQAALLAEAKANRKQ</sequence>
<dbReference type="InterPro" id="IPR045722">
    <property type="entry name" value="DUF6076"/>
</dbReference>
<dbReference type="EMBL" id="JACRTB010000003">
    <property type="protein sequence ID" value="MBC8575203.1"/>
    <property type="molecule type" value="Genomic_DNA"/>
</dbReference>
<accession>A0ABR7NHN6</accession>
<evidence type="ECO:0000313" key="1">
    <source>
        <dbReference type="EMBL" id="MBC8575203.1"/>
    </source>
</evidence>
<evidence type="ECO:0000313" key="2">
    <source>
        <dbReference type="Proteomes" id="UP000658131"/>
    </source>
</evidence>
<keyword evidence="2" id="KW-1185">Reference proteome</keyword>
<name>A0ABR7NHN6_9FIRM</name>
<reference evidence="1 2" key="1">
    <citation type="submission" date="2020-08" db="EMBL/GenBank/DDBJ databases">
        <title>Genome public.</title>
        <authorList>
            <person name="Liu C."/>
            <person name="Sun Q."/>
        </authorList>
    </citation>
    <scope>NUCLEOTIDE SEQUENCE [LARGE SCALE GENOMIC DNA]</scope>
    <source>
        <strain evidence="1 2">BX1</strain>
    </source>
</reference>
<organism evidence="1 2">
    <name type="scientific">Yanshouia hominis</name>
    <dbReference type="NCBI Taxonomy" id="2763673"/>
    <lineage>
        <taxon>Bacteria</taxon>
        <taxon>Bacillati</taxon>
        <taxon>Bacillota</taxon>
        <taxon>Clostridia</taxon>
        <taxon>Eubacteriales</taxon>
        <taxon>Oscillospiraceae</taxon>
        <taxon>Yanshouia</taxon>
    </lineage>
</organism>
<comment type="caution">
    <text evidence="1">The sequence shown here is derived from an EMBL/GenBank/DDBJ whole genome shotgun (WGS) entry which is preliminary data.</text>
</comment>
<dbReference type="RefSeq" id="WP_262398857.1">
    <property type="nucleotide sequence ID" value="NZ_JACRTB010000003.1"/>
</dbReference>
<dbReference type="Proteomes" id="UP000658131">
    <property type="component" value="Unassembled WGS sequence"/>
</dbReference>